<dbReference type="OrthoDB" id="3480397at2"/>
<name>A0A1A3GHY9_MYCMU</name>
<proteinExistence type="predicted"/>
<protein>
    <submittedName>
        <fullName evidence="1">Uncharacterized protein</fullName>
    </submittedName>
</protein>
<reference evidence="1 2" key="1">
    <citation type="submission" date="2016-06" db="EMBL/GenBank/DDBJ databases">
        <authorList>
            <person name="Kjaerup R.B."/>
            <person name="Dalgaard T.S."/>
            <person name="Juul-Madsen H.R."/>
        </authorList>
    </citation>
    <scope>NUCLEOTIDE SEQUENCE [LARGE SCALE GENOMIC DNA]</scope>
    <source>
        <strain evidence="1 2">1127319.6</strain>
    </source>
</reference>
<dbReference type="Proteomes" id="UP000093898">
    <property type="component" value="Unassembled WGS sequence"/>
</dbReference>
<gene>
    <name evidence="1" type="ORF">A5630_10155</name>
</gene>
<evidence type="ECO:0000313" key="2">
    <source>
        <dbReference type="Proteomes" id="UP000093898"/>
    </source>
</evidence>
<comment type="caution">
    <text evidence="1">The sequence shown here is derived from an EMBL/GenBank/DDBJ whole genome shotgun (WGS) entry which is preliminary data.</text>
</comment>
<organism evidence="1 2">
    <name type="scientific">Mycolicibacterium mucogenicum</name>
    <name type="common">Mycobacterium mucogenicum</name>
    <dbReference type="NCBI Taxonomy" id="56689"/>
    <lineage>
        <taxon>Bacteria</taxon>
        <taxon>Bacillati</taxon>
        <taxon>Actinomycetota</taxon>
        <taxon>Actinomycetes</taxon>
        <taxon>Mycobacteriales</taxon>
        <taxon>Mycobacteriaceae</taxon>
        <taxon>Mycolicibacterium</taxon>
    </lineage>
</organism>
<dbReference type="EMBL" id="LZLC01000275">
    <property type="protein sequence ID" value="OBJ35004.1"/>
    <property type="molecule type" value="Genomic_DNA"/>
</dbReference>
<evidence type="ECO:0000313" key="1">
    <source>
        <dbReference type="EMBL" id="OBJ35004.1"/>
    </source>
</evidence>
<dbReference type="AlphaFoldDB" id="A0A1A3GHY9"/>
<dbReference type="RefSeq" id="WP_064986743.1">
    <property type="nucleotide sequence ID" value="NZ_LZLC01000275.1"/>
</dbReference>
<accession>A0A1A3GHY9</accession>
<sequence>MCGQNAWWSVTLNHAELHRRREANADALQRLEMVSTLLGLPIDVPVPAEALRPTQLRALADLPEHLVSWDEGHLIRRTTPPLCVNHVVVRARTFRRGLEAVSEFATYCAGSVVLPAAAPVTDWDLSEASYYGVGVYRASSDRLACLVEAESFPDWPETAASWVFSETLWQQLRPQYSVGIEPIRRAVSPTP</sequence>